<organism evidence="2 3">
    <name type="scientific">Tilletia walkeri</name>
    <dbReference type="NCBI Taxonomy" id="117179"/>
    <lineage>
        <taxon>Eukaryota</taxon>
        <taxon>Fungi</taxon>
        <taxon>Dikarya</taxon>
        <taxon>Basidiomycota</taxon>
        <taxon>Ustilaginomycotina</taxon>
        <taxon>Exobasidiomycetes</taxon>
        <taxon>Tilletiales</taxon>
        <taxon>Tilletiaceae</taxon>
        <taxon>Tilletia</taxon>
    </lineage>
</organism>
<comment type="caution">
    <text evidence="2">The sequence shown here is derived from an EMBL/GenBank/DDBJ whole genome shotgun (WGS) entry which is preliminary data.</text>
</comment>
<dbReference type="AlphaFoldDB" id="A0A8X7T6Z5"/>
<evidence type="ECO:0000313" key="2">
    <source>
        <dbReference type="EMBL" id="KAE8271227.1"/>
    </source>
</evidence>
<proteinExistence type="predicted"/>
<evidence type="ECO:0000313" key="3">
    <source>
        <dbReference type="Proteomes" id="UP000078113"/>
    </source>
</evidence>
<protein>
    <submittedName>
        <fullName evidence="2">Uncharacterized protein</fullName>
    </submittedName>
</protein>
<dbReference type="EMBL" id="LWDG02000024">
    <property type="protein sequence ID" value="KAE8271227.1"/>
    <property type="molecule type" value="Genomic_DNA"/>
</dbReference>
<sequence>MQQRSPLPLDKVNRSSRAGKAQNGPVGRHGPPSYTHGFLVSLSCCEKTRLMDNPIATPTCANVPSALESKRKLNRVFGAADGPRGL</sequence>
<evidence type="ECO:0000256" key="1">
    <source>
        <dbReference type="SAM" id="MobiDB-lite"/>
    </source>
</evidence>
<gene>
    <name evidence="2" type="ORF">A4X09_0g1136</name>
</gene>
<reference evidence="2" key="2">
    <citation type="journal article" date="2019" name="IMA Fungus">
        <title>Genome sequencing and comparison of five Tilletia species to identify candidate genes for the detection of regulated species infecting wheat.</title>
        <authorList>
            <person name="Nguyen H.D.T."/>
            <person name="Sultana T."/>
            <person name="Kesanakurti P."/>
            <person name="Hambleton S."/>
        </authorList>
    </citation>
    <scope>NUCLEOTIDE SEQUENCE</scope>
    <source>
        <strain evidence="2">DAOMC 236422</strain>
    </source>
</reference>
<reference evidence="2" key="1">
    <citation type="submission" date="2016-04" db="EMBL/GenBank/DDBJ databases">
        <authorList>
            <person name="Nguyen H.D."/>
            <person name="Samba Siva P."/>
            <person name="Cullis J."/>
            <person name="Levesque C.A."/>
            <person name="Hambleton S."/>
        </authorList>
    </citation>
    <scope>NUCLEOTIDE SEQUENCE</scope>
    <source>
        <strain evidence="2">DAOMC 236422</strain>
    </source>
</reference>
<dbReference type="Proteomes" id="UP000078113">
    <property type="component" value="Unassembled WGS sequence"/>
</dbReference>
<keyword evidence="3" id="KW-1185">Reference proteome</keyword>
<accession>A0A8X7T6Z5</accession>
<name>A0A8X7T6Z5_9BASI</name>
<feature type="region of interest" description="Disordered" evidence="1">
    <location>
        <begin position="1"/>
        <end position="34"/>
    </location>
</feature>